<reference evidence="5 6" key="1">
    <citation type="submission" date="2019-07" db="EMBL/GenBank/DDBJ databases">
        <title>The pathways for chlorine oxyanion respiration interact through the shared metabolite chlorate.</title>
        <authorList>
            <person name="Barnum T.P."/>
            <person name="Cheng Y."/>
            <person name="Hill K.A."/>
            <person name="Lucas L.N."/>
            <person name="Carlson H.K."/>
            <person name="Coates J.D."/>
        </authorList>
    </citation>
    <scope>NUCLEOTIDE SEQUENCE [LARGE SCALE GENOMIC DNA]</scope>
    <source>
        <strain evidence="5 6">BK-1</strain>
    </source>
</reference>
<accession>A0A557SD19</accession>
<dbReference type="InterPro" id="IPR003775">
    <property type="entry name" value="Flagellar_assembly_factor_FliW"/>
</dbReference>
<proteinExistence type="inferred from homology"/>
<dbReference type="Proteomes" id="UP000316649">
    <property type="component" value="Unassembled WGS sequence"/>
</dbReference>
<keyword evidence="4" id="KW-0143">Chaperone</keyword>
<dbReference type="InterPro" id="IPR024046">
    <property type="entry name" value="Flagellar_assmbl_FliW_dom_sf"/>
</dbReference>
<dbReference type="Gene3D" id="2.30.290.10">
    <property type="entry name" value="BH3618-like"/>
    <property type="match status" value="1"/>
</dbReference>
<evidence type="ECO:0000256" key="4">
    <source>
        <dbReference type="HAMAP-Rule" id="MF_01185"/>
    </source>
</evidence>
<dbReference type="Pfam" id="PF02623">
    <property type="entry name" value="FliW"/>
    <property type="match status" value="1"/>
</dbReference>
<dbReference type="GO" id="GO:0006417">
    <property type="term" value="P:regulation of translation"/>
    <property type="evidence" value="ECO:0007669"/>
    <property type="project" value="UniProtKB-KW"/>
</dbReference>
<evidence type="ECO:0000256" key="2">
    <source>
        <dbReference type="ARBA" id="ARBA00022795"/>
    </source>
</evidence>
<organism evidence="5 6">
    <name type="scientific">Sedimenticola selenatireducens</name>
    <dbReference type="NCBI Taxonomy" id="191960"/>
    <lineage>
        <taxon>Bacteria</taxon>
        <taxon>Pseudomonadati</taxon>
        <taxon>Pseudomonadota</taxon>
        <taxon>Gammaproteobacteria</taxon>
        <taxon>Chromatiales</taxon>
        <taxon>Sedimenticolaceae</taxon>
        <taxon>Sedimenticola</taxon>
    </lineage>
</organism>
<keyword evidence="1 4" id="KW-0963">Cytoplasm</keyword>
<keyword evidence="5" id="KW-0969">Cilium</keyword>
<dbReference type="AlphaFoldDB" id="A0A557SD19"/>
<keyword evidence="6" id="KW-1185">Reference proteome</keyword>
<keyword evidence="5" id="KW-0282">Flagellum</keyword>
<keyword evidence="3 4" id="KW-0810">Translation regulation</keyword>
<dbReference type="GO" id="GO:0044780">
    <property type="term" value="P:bacterial-type flagellum assembly"/>
    <property type="evidence" value="ECO:0007669"/>
    <property type="project" value="UniProtKB-UniRule"/>
</dbReference>
<keyword evidence="2 4" id="KW-1005">Bacterial flagellum biogenesis</keyword>
<dbReference type="EMBL" id="VMNH01000009">
    <property type="protein sequence ID" value="TVO75312.1"/>
    <property type="molecule type" value="Genomic_DNA"/>
</dbReference>
<dbReference type="SUPFAM" id="SSF141457">
    <property type="entry name" value="BH3618-like"/>
    <property type="match status" value="1"/>
</dbReference>
<comment type="similarity">
    <text evidence="4">Belongs to the FliW family.</text>
</comment>
<keyword evidence="5" id="KW-0966">Cell projection</keyword>
<comment type="function">
    <text evidence="4">Acts as an anti-CsrA protein, binds CsrA and prevents it from repressing translation of its target genes, one of which is flagellin. Binds to flagellin and participates in the assembly of the flagellum.</text>
</comment>
<evidence type="ECO:0000256" key="3">
    <source>
        <dbReference type="ARBA" id="ARBA00022845"/>
    </source>
</evidence>
<dbReference type="PANTHER" id="PTHR39190">
    <property type="entry name" value="FLAGELLAR ASSEMBLY FACTOR FLIW"/>
    <property type="match status" value="1"/>
</dbReference>
<evidence type="ECO:0000313" key="6">
    <source>
        <dbReference type="Proteomes" id="UP000316649"/>
    </source>
</evidence>
<gene>
    <name evidence="4" type="primary">fliW</name>
    <name evidence="5" type="ORF">FHP88_09925</name>
</gene>
<evidence type="ECO:0000256" key="1">
    <source>
        <dbReference type="ARBA" id="ARBA00022490"/>
    </source>
</evidence>
<protein>
    <recommendedName>
        <fullName evidence="4">Flagellar assembly factor FliW</fullName>
    </recommendedName>
</protein>
<name>A0A557SD19_9GAMM</name>
<dbReference type="OrthoDB" id="9801235at2"/>
<dbReference type="PANTHER" id="PTHR39190:SF1">
    <property type="entry name" value="FLAGELLAR ASSEMBLY FACTOR FLIW"/>
    <property type="match status" value="1"/>
</dbReference>
<comment type="subcellular location">
    <subcellularLocation>
        <location evidence="4">Cytoplasm</location>
    </subcellularLocation>
</comment>
<evidence type="ECO:0000313" key="5">
    <source>
        <dbReference type="EMBL" id="TVO75312.1"/>
    </source>
</evidence>
<comment type="subunit">
    <text evidence="4">Interacts with translational regulator CsrA and flagellin(s).</text>
</comment>
<sequence>MLRVGGEAVPHALTRCGVIVKIESTLFGPQICEPETNIVFPQGIPGFEKHKAYQLFHQTSADVVGYLQSTDDPDLTFSVLAPENLNIHYEFTLTDEEQSLLQLERVEDLVLLVIVYRRFADEKQEKTGDLNVNANFMAPLLINTQARIGFQKVLGKAERKITIKSD</sequence>
<comment type="caution">
    <text evidence="5">The sequence shown here is derived from an EMBL/GenBank/DDBJ whole genome shotgun (WGS) entry which is preliminary data.</text>
</comment>
<dbReference type="GO" id="GO:0005737">
    <property type="term" value="C:cytoplasm"/>
    <property type="evidence" value="ECO:0007669"/>
    <property type="project" value="UniProtKB-SubCell"/>
</dbReference>
<dbReference type="HAMAP" id="MF_01185">
    <property type="entry name" value="FliW"/>
    <property type="match status" value="1"/>
</dbReference>